<evidence type="ECO:0000259" key="2">
    <source>
        <dbReference type="SMART" id="SM00014"/>
    </source>
</evidence>
<dbReference type="SMART" id="SM00014">
    <property type="entry name" value="acidPPc"/>
    <property type="match status" value="1"/>
</dbReference>
<feature type="transmembrane region" description="Helical" evidence="1">
    <location>
        <begin position="178"/>
        <end position="202"/>
    </location>
</feature>
<feature type="transmembrane region" description="Helical" evidence="1">
    <location>
        <begin position="122"/>
        <end position="142"/>
    </location>
</feature>
<dbReference type="PANTHER" id="PTHR14969:SF13">
    <property type="entry name" value="AT30094P"/>
    <property type="match status" value="1"/>
</dbReference>
<protein>
    <submittedName>
        <fullName evidence="3">Phosphatase PAP2 family protein</fullName>
    </submittedName>
</protein>
<keyword evidence="1" id="KW-0472">Membrane</keyword>
<keyword evidence="4" id="KW-1185">Reference proteome</keyword>
<name>A0ABV9DV63_9ACTN</name>
<keyword evidence="1" id="KW-0812">Transmembrane</keyword>
<feature type="transmembrane region" description="Helical" evidence="1">
    <location>
        <begin position="28"/>
        <end position="47"/>
    </location>
</feature>
<feature type="transmembrane region" description="Helical" evidence="1">
    <location>
        <begin position="222"/>
        <end position="246"/>
    </location>
</feature>
<evidence type="ECO:0000313" key="3">
    <source>
        <dbReference type="EMBL" id="MFC4561478.1"/>
    </source>
</evidence>
<feature type="transmembrane region" description="Helical" evidence="1">
    <location>
        <begin position="148"/>
        <end position="166"/>
    </location>
</feature>
<gene>
    <name evidence="3" type="ORF">ACFO4E_06395</name>
</gene>
<organism evidence="3 4">
    <name type="scientific">Nocardiopsis mangrovi</name>
    <dbReference type="NCBI Taxonomy" id="1179818"/>
    <lineage>
        <taxon>Bacteria</taxon>
        <taxon>Bacillati</taxon>
        <taxon>Actinomycetota</taxon>
        <taxon>Actinomycetes</taxon>
        <taxon>Streptosporangiales</taxon>
        <taxon>Nocardiopsidaceae</taxon>
        <taxon>Nocardiopsis</taxon>
    </lineage>
</organism>
<feature type="transmembrane region" description="Helical" evidence="1">
    <location>
        <begin position="291"/>
        <end position="314"/>
    </location>
</feature>
<evidence type="ECO:0000256" key="1">
    <source>
        <dbReference type="SAM" id="Phobius"/>
    </source>
</evidence>
<dbReference type="EMBL" id="JBHSFQ010000004">
    <property type="protein sequence ID" value="MFC4561478.1"/>
    <property type="molecule type" value="Genomic_DNA"/>
</dbReference>
<reference evidence="4" key="1">
    <citation type="journal article" date="2019" name="Int. J. Syst. Evol. Microbiol.">
        <title>The Global Catalogue of Microorganisms (GCM) 10K type strain sequencing project: providing services to taxonomists for standard genome sequencing and annotation.</title>
        <authorList>
            <consortium name="The Broad Institute Genomics Platform"/>
            <consortium name="The Broad Institute Genome Sequencing Center for Infectious Disease"/>
            <person name="Wu L."/>
            <person name="Ma J."/>
        </authorList>
    </citation>
    <scope>NUCLEOTIDE SEQUENCE [LARGE SCALE GENOMIC DNA]</scope>
    <source>
        <strain evidence="4">XZYJ18</strain>
    </source>
</reference>
<feature type="domain" description="Phosphatidic acid phosphatase type 2/haloperoxidase" evidence="2">
    <location>
        <begin position="53"/>
        <end position="163"/>
    </location>
</feature>
<dbReference type="Gene3D" id="1.20.144.10">
    <property type="entry name" value="Phosphatidic acid phosphatase type 2/haloperoxidase"/>
    <property type="match status" value="1"/>
</dbReference>
<dbReference type="SUPFAM" id="SSF48317">
    <property type="entry name" value="Acid phosphatase/Vanadium-dependent haloperoxidase"/>
    <property type="match status" value="1"/>
</dbReference>
<dbReference type="Pfam" id="PF01569">
    <property type="entry name" value="PAP2"/>
    <property type="match status" value="1"/>
</dbReference>
<comment type="caution">
    <text evidence="3">The sequence shown here is derived from an EMBL/GenBank/DDBJ whole genome shotgun (WGS) entry which is preliminary data.</text>
</comment>
<keyword evidence="1" id="KW-1133">Transmembrane helix</keyword>
<dbReference type="PANTHER" id="PTHR14969">
    <property type="entry name" value="SPHINGOSINE-1-PHOSPHATE PHOSPHOHYDROLASE"/>
    <property type="match status" value="1"/>
</dbReference>
<accession>A0ABV9DV63</accession>
<feature type="transmembrane region" description="Helical" evidence="1">
    <location>
        <begin position="258"/>
        <end position="279"/>
    </location>
</feature>
<sequence>MDAVWGSEVGVNLWFQALGDRLQGPMEVLTVLGSQMLLIPLLSLLFWSVDARTGSRALVVLAGSSLVNGVLKVAFHGARPYWFDTRVSPMSEESTFGVPSGHTQNSVAGWGYLAARCARRRAWWAAAVLVAVVVVTRLYLGVHFLSDVVAGLAVGGLLLWLALRYEDAAVRWWRLRPLGAQIGLAFAVAAAPALLAAAWQLLVFPGWTPPAQWAGPVPADVAATSLVRAFAAAGALFGVLTGFSVLAARGWYSAAGSLAARAARFAIGIAGVLVLFTAVDRLPAMGAGADAAAQFAGAAAVALWGALGAPELFVRTGLAGRRPAAAAERPDA</sequence>
<dbReference type="RefSeq" id="WP_378572094.1">
    <property type="nucleotide sequence ID" value="NZ_JBHSFQ010000004.1"/>
</dbReference>
<dbReference type="Proteomes" id="UP001595923">
    <property type="component" value="Unassembled WGS sequence"/>
</dbReference>
<dbReference type="InterPro" id="IPR000326">
    <property type="entry name" value="PAP2/HPO"/>
</dbReference>
<dbReference type="InterPro" id="IPR036938">
    <property type="entry name" value="PAP2/HPO_sf"/>
</dbReference>
<proteinExistence type="predicted"/>
<evidence type="ECO:0000313" key="4">
    <source>
        <dbReference type="Proteomes" id="UP001595923"/>
    </source>
</evidence>